<dbReference type="Proteomes" id="UP000298579">
    <property type="component" value="Plasmid pAtCFBP5877c"/>
</dbReference>
<geneLocation type="plasmid" evidence="2">
    <name>patcfbp5877c</name>
</geneLocation>
<proteinExistence type="predicted"/>
<organism evidence="1 2">
    <name type="scientific">Agrobacterium tumefaciens</name>
    <dbReference type="NCBI Taxonomy" id="358"/>
    <lineage>
        <taxon>Bacteria</taxon>
        <taxon>Pseudomonadati</taxon>
        <taxon>Pseudomonadota</taxon>
        <taxon>Alphaproteobacteria</taxon>
        <taxon>Hyphomicrobiales</taxon>
        <taxon>Rhizobiaceae</taxon>
        <taxon>Rhizobium/Agrobacterium group</taxon>
        <taxon>Agrobacterium</taxon>
        <taxon>Agrobacterium tumefaciens complex</taxon>
    </lineage>
</organism>
<reference evidence="1 2" key="1">
    <citation type="submission" date="2019-04" db="EMBL/GenBank/DDBJ databases">
        <title>Complete genome sequence of Agrobacterium tumefaciens CFBP5877.</title>
        <authorList>
            <person name="Huang Y.-Y."/>
            <person name="Chiang H.-Y."/>
            <person name="Chou L."/>
            <person name="Lai E.-M."/>
            <person name="Kuo C.-H."/>
        </authorList>
    </citation>
    <scope>NUCLEOTIDE SEQUENCE [LARGE SCALE GENOMIC DNA]</scope>
    <source>
        <strain evidence="1 2">CFBP5877</strain>
        <plasmid evidence="2">patcfbp5877c</plasmid>
    </source>
</reference>
<dbReference type="EMBL" id="CP039901">
    <property type="protein sequence ID" value="QCL82906.1"/>
    <property type="molecule type" value="Genomic_DNA"/>
</dbReference>
<accession>A0AAE6BJ51</accession>
<gene>
    <name evidence="1" type="ORF">CFBP5877_27745</name>
</gene>
<sequence>MFSQRAAAEILVTLGFEKLICPMVLPKSKGAMDELYYGASVVLTNGGELYVRSKAGPFNLLPKKAIKNGVRKVFSIGPGLADGKEFEDLVQAQWFDAPHQGEAEICAHFTDLDLSWCVNEHCGKRNITFAFLCGAQNEC</sequence>
<dbReference type="RefSeq" id="WP_137066553.1">
    <property type="nucleotide sequence ID" value="NZ_CP039901.1"/>
</dbReference>
<keyword evidence="1" id="KW-0614">Plasmid</keyword>
<evidence type="ECO:0000313" key="2">
    <source>
        <dbReference type="Proteomes" id="UP000298579"/>
    </source>
</evidence>
<name>A0AAE6BJ51_AGRTU</name>
<protein>
    <submittedName>
        <fullName evidence="1">Uncharacterized protein</fullName>
    </submittedName>
</protein>
<evidence type="ECO:0000313" key="1">
    <source>
        <dbReference type="EMBL" id="QCL82906.1"/>
    </source>
</evidence>
<dbReference type="AlphaFoldDB" id="A0AAE6BJ51"/>